<evidence type="ECO:0000256" key="2">
    <source>
        <dbReference type="ARBA" id="ARBA00022801"/>
    </source>
</evidence>
<dbReference type="PANTHER" id="PTHR42877:SF4">
    <property type="entry name" value="FAD_NAD(P)-BINDING DOMAIN-CONTAINING PROTEIN-RELATED"/>
    <property type="match status" value="1"/>
</dbReference>
<dbReference type="InterPro" id="IPR033140">
    <property type="entry name" value="Lipase_GDXG_put_SER_AS"/>
</dbReference>
<protein>
    <submittedName>
        <fullName evidence="5">Predicted flavoprotein CzcO associated with the cation diffusion facilitator CzcD</fullName>
    </submittedName>
</protein>
<evidence type="ECO:0000256" key="3">
    <source>
        <dbReference type="PROSITE-ProRule" id="PRU10038"/>
    </source>
</evidence>
<feature type="active site" evidence="3">
    <location>
        <position position="143"/>
    </location>
</feature>
<dbReference type="Proteomes" id="UP000198967">
    <property type="component" value="Unassembled WGS sequence"/>
</dbReference>
<dbReference type="PANTHER" id="PTHR42877">
    <property type="entry name" value="L-ORNITHINE N(5)-MONOOXYGENASE-RELATED"/>
    <property type="match status" value="1"/>
</dbReference>
<dbReference type="InterPro" id="IPR051209">
    <property type="entry name" value="FAD-bind_Monooxygenase_sf"/>
</dbReference>
<dbReference type="RefSeq" id="WP_093076959.1">
    <property type="nucleotide sequence ID" value="NZ_FNBE01000002.1"/>
</dbReference>
<evidence type="ECO:0000259" key="4">
    <source>
        <dbReference type="Pfam" id="PF07859"/>
    </source>
</evidence>
<dbReference type="GO" id="GO:0016787">
    <property type="term" value="F:hydrolase activity"/>
    <property type="evidence" value="ECO:0007669"/>
    <property type="project" value="UniProtKB-KW"/>
</dbReference>
<dbReference type="InterPro" id="IPR036188">
    <property type="entry name" value="FAD/NAD-bd_sf"/>
</dbReference>
<dbReference type="AlphaFoldDB" id="A0A1G7GGG1"/>
<dbReference type="OrthoDB" id="5168853at2"/>
<dbReference type="Pfam" id="PF07859">
    <property type="entry name" value="Abhydrolase_3"/>
    <property type="match status" value="1"/>
</dbReference>
<dbReference type="PROSITE" id="PS01173">
    <property type="entry name" value="LIPASE_GDXG_HIS"/>
    <property type="match status" value="1"/>
</dbReference>
<dbReference type="Pfam" id="PF13738">
    <property type="entry name" value="Pyr_redox_3"/>
    <property type="match status" value="1"/>
</dbReference>
<dbReference type="PROSITE" id="PS01174">
    <property type="entry name" value="LIPASE_GDXG_SER"/>
    <property type="match status" value="1"/>
</dbReference>
<reference evidence="5 6" key="1">
    <citation type="submission" date="2016-10" db="EMBL/GenBank/DDBJ databases">
        <authorList>
            <person name="de Groot N.N."/>
        </authorList>
    </citation>
    <scope>NUCLEOTIDE SEQUENCE [LARGE SCALE GENOMIC DNA]</scope>
    <source>
        <strain evidence="5 6">CGMCC 4.3143</strain>
    </source>
</reference>
<dbReference type="PRINTS" id="PR00419">
    <property type="entry name" value="ADXRDTASE"/>
</dbReference>
<dbReference type="SUPFAM" id="SSF51905">
    <property type="entry name" value="FAD/NAD(P)-binding domain"/>
    <property type="match status" value="1"/>
</dbReference>
<keyword evidence="6" id="KW-1185">Reference proteome</keyword>
<dbReference type="Gene3D" id="3.40.50.1820">
    <property type="entry name" value="alpha/beta hydrolase"/>
    <property type="match status" value="1"/>
</dbReference>
<gene>
    <name evidence="5" type="ORF">SAMN05216377_102341</name>
</gene>
<keyword evidence="2" id="KW-0378">Hydrolase</keyword>
<name>A0A1G7GGG1_PSEOR</name>
<sequence length="759" mass="82333">MRLTLPCAAVRTATRLLVAPSLSPRLPTSVARRLVDVQGRLLPVPRGTRTDRTADGLRVRTPGADPQRRVLFLHGGGYIVGSPWSHRSPAAWLAESTGAPVDLLDYRLAPEHPYPAGLDDAEQAYTALLRTHSAQHLALAGDSAGGGLVLALLLRLRDKGIPLPATVGLISPWVDLSLTDPHIEGNAGSDAMLGPGLLRAGLEAYLGGRPVPPELRPLEADLSGLPPVHVLAGADEVLVGDADRLVEKLDRVTYRRSPGMWHDHALEAGLLDRAHADVRELGLALRRDLAARRPRVAVVGAGFGGIGMGTALREDDLGEVTVLEKAARPGGVWRDNTYPGAACDVPSHLYSYSFAAGDWSRRFAPQPDILRYLEGVAGELPVRYDTEVTSASWDDAAAVWRLATSDGEIEAEALVSACGQLSHPAVPELPGLGSFTGPVFHSARWDHSVDLRGKRIGVVGSGASAIQFVPAIAPEAARVTVFQRSAPYVIPKTDRPYRRPASRLRARLARTFWTGFFEFGALGFTAIKPFARVFALAHHAQLRLQVPEAGLRSRLAPDYPVGCKRVLLSSDWFRALARPNVEVRTEKIVEVTAEGLRTADGVLHPCDVIVFGTGFRTQDFLAPMRVTGRSGRELSEEWRDGARAHLGVTVPGFPNLFVLYGPNTNVGSGSIVHMLECQIRYAREGIRRLAGGARSIEVRPDVASAYDVEMQGRLGDSVWTECTSWYRTDSGRITNNWPGTMREYARRTADFDPAEYVLD</sequence>
<dbReference type="SUPFAM" id="SSF53474">
    <property type="entry name" value="alpha/beta-Hydrolases"/>
    <property type="match status" value="1"/>
</dbReference>
<organism evidence="5 6">
    <name type="scientific">Pseudonocardia oroxyli</name>
    <dbReference type="NCBI Taxonomy" id="366584"/>
    <lineage>
        <taxon>Bacteria</taxon>
        <taxon>Bacillati</taxon>
        <taxon>Actinomycetota</taxon>
        <taxon>Actinomycetes</taxon>
        <taxon>Pseudonocardiales</taxon>
        <taxon>Pseudonocardiaceae</taxon>
        <taxon>Pseudonocardia</taxon>
    </lineage>
</organism>
<dbReference type="Gene3D" id="3.50.50.60">
    <property type="entry name" value="FAD/NAD(P)-binding domain"/>
    <property type="match status" value="2"/>
</dbReference>
<dbReference type="EMBL" id="FNBE01000002">
    <property type="protein sequence ID" value="SDE87220.1"/>
    <property type="molecule type" value="Genomic_DNA"/>
</dbReference>
<dbReference type="InterPro" id="IPR013094">
    <property type="entry name" value="AB_hydrolase_3"/>
</dbReference>
<dbReference type="InterPro" id="IPR002168">
    <property type="entry name" value="Lipase_GDXG_HIS_AS"/>
</dbReference>
<proteinExistence type="inferred from homology"/>
<evidence type="ECO:0000256" key="1">
    <source>
        <dbReference type="ARBA" id="ARBA00010515"/>
    </source>
</evidence>
<evidence type="ECO:0000313" key="5">
    <source>
        <dbReference type="EMBL" id="SDE87220.1"/>
    </source>
</evidence>
<accession>A0A1G7GGG1</accession>
<feature type="domain" description="Alpha/beta hydrolase fold-3" evidence="4">
    <location>
        <begin position="70"/>
        <end position="263"/>
    </location>
</feature>
<dbReference type="STRING" id="366584.SAMN05216377_102341"/>
<comment type="similarity">
    <text evidence="1">Belongs to the 'GDXG' lipolytic enzyme family.</text>
</comment>
<evidence type="ECO:0000313" key="6">
    <source>
        <dbReference type="Proteomes" id="UP000198967"/>
    </source>
</evidence>
<dbReference type="InterPro" id="IPR029058">
    <property type="entry name" value="AB_hydrolase_fold"/>
</dbReference>